<dbReference type="InterPro" id="IPR005913">
    <property type="entry name" value="dTDP_dehydrorham_reduct"/>
</dbReference>
<dbReference type="GO" id="GO:0019305">
    <property type="term" value="P:dTDP-rhamnose biosynthetic process"/>
    <property type="evidence" value="ECO:0007669"/>
    <property type="project" value="UniProtKB-UniPathway"/>
</dbReference>
<evidence type="ECO:0000256" key="6">
    <source>
        <dbReference type="RuleBase" id="RU364082"/>
    </source>
</evidence>
<dbReference type="UniPathway" id="UPA00281"/>
<sequence length="296" mass="32560">MKLLLLGAKGQLGQALLKQLQQLQQFQYLALSRGQLDITDLSAVATVMAQYRPDVVINCAAYTAVDNAEQQAAACIAVNATAVGQLARLCQQYNSLLLQFSTDYVFNGQSNKAYTEQDIAAPLNVYGHSKLQAEHFIQATCSKYVILRTSWLFSEFGHNFYRTMLTLAQRGQVIQVVNDQFGCPTYAGDLAAAVLQLLQRYQQQGSLAYGIYHLAGSPAVSWYQFAEAIFAAHQLKVNMQAVSSTKWASLALRPGNSVLNCDRFANTFSINSLAWGPALDCLVAKFQKDGQKKYSG</sequence>
<keyword evidence="6" id="KW-0560">Oxidoreductase</keyword>
<evidence type="ECO:0000256" key="4">
    <source>
        <dbReference type="ARBA" id="ARBA00017099"/>
    </source>
</evidence>
<proteinExistence type="inferred from homology"/>
<dbReference type="InterPro" id="IPR029903">
    <property type="entry name" value="RmlD-like-bd"/>
</dbReference>
<dbReference type="UniPathway" id="UPA00124"/>
<dbReference type="EC" id="1.1.1.133" evidence="3 6"/>
<name>A0A1H6MC49_9GAMM</name>
<dbReference type="PANTHER" id="PTHR10491:SF4">
    <property type="entry name" value="METHIONINE ADENOSYLTRANSFERASE 2 SUBUNIT BETA"/>
    <property type="match status" value="1"/>
</dbReference>
<keyword evidence="9" id="KW-1185">Reference proteome</keyword>
<dbReference type="GO" id="GO:0009243">
    <property type="term" value="P:O antigen biosynthetic process"/>
    <property type="evidence" value="ECO:0007669"/>
    <property type="project" value="UniProtKB-UniPathway"/>
</dbReference>
<evidence type="ECO:0000313" key="9">
    <source>
        <dbReference type="Proteomes" id="UP000199371"/>
    </source>
</evidence>
<feature type="domain" description="RmlD-like substrate binding" evidence="7">
    <location>
        <begin position="1"/>
        <end position="286"/>
    </location>
</feature>
<comment type="function">
    <text evidence="6">Catalyzes the reduction of dTDP-6-deoxy-L-lyxo-4-hexulose to yield dTDP-L-rhamnose.</text>
</comment>
<dbReference type="SUPFAM" id="SSF51735">
    <property type="entry name" value="NAD(P)-binding Rossmann-fold domains"/>
    <property type="match status" value="1"/>
</dbReference>
<evidence type="ECO:0000256" key="2">
    <source>
        <dbReference type="ARBA" id="ARBA00010944"/>
    </source>
</evidence>
<evidence type="ECO:0000259" key="7">
    <source>
        <dbReference type="Pfam" id="PF04321"/>
    </source>
</evidence>
<dbReference type="CDD" id="cd05254">
    <property type="entry name" value="dTDP_HR_like_SDR_e"/>
    <property type="match status" value="1"/>
</dbReference>
<dbReference type="Gene3D" id="3.40.50.720">
    <property type="entry name" value="NAD(P)-binding Rossmann-like Domain"/>
    <property type="match status" value="1"/>
</dbReference>
<comment type="catalytic activity">
    <reaction evidence="5 6">
        <text>dTDP-beta-L-rhamnose + NADP(+) = dTDP-4-dehydro-beta-L-rhamnose + NADPH + H(+)</text>
        <dbReference type="Rhea" id="RHEA:21796"/>
        <dbReference type="ChEBI" id="CHEBI:15378"/>
        <dbReference type="ChEBI" id="CHEBI:57510"/>
        <dbReference type="ChEBI" id="CHEBI:57783"/>
        <dbReference type="ChEBI" id="CHEBI:58349"/>
        <dbReference type="ChEBI" id="CHEBI:62830"/>
        <dbReference type="EC" id="1.1.1.133"/>
    </reaction>
</comment>
<evidence type="ECO:0000256" key="5">
    <source>
        <dbReference type="ARBA" id="ARBA00048200"/>
    </source>
</evidence>
<dbReference type="OrthoDB" id="9803892at2"/>
<evidence type="ECO:0000313" key="8">
    <source>
        <dbReference type="EMBL" id="SEH99100.1"/>
    </source>
</evidence>
<comment type="cofactor">
    <cofactor evidence="6">
        <name>Mg(2+)</name>
        <dbReference type="ChEBI" id="CHEBI:18420"/>
    </cofactor>
    <text evidence="6">Binds 1 Mg(2+) ion per monomer.</text>
</comment>
<evidence type="ECO:0000256" key="1">
    <source>
        <dbReference type="ARBA" id="ARBA00004781"/>
    </source>
</evidence>
<dbReference type="InterPro" id="IPR036291">
    <property type="entry name" value="NAD(P)-bd_dom_sf"/>
</dbReference>
<dbReference type="EMBL" id="FNXF01000010">
    <property type="protein sequence ID" value="SEH99100.1"/>
    <property type="molecule type" value="Genomic_DNA"/>
</dbReference>
<dbReference type="Gene3D" id="3.90.25.10">
    <property type="entry name" value="UDP-galactose 4-epimerase, domain 1"/>
    <property type="match status" value="1"/>
</dbReference>
<dbReference type="AlphaFoldDB" id="A0A1H6MC49"/>
<accession>A0A1H6MC49</accession>
<organism evidence="8 9">
    <name type="scientific">Rheinheimera pacifica</name>
    <dbReference type="NCBI Taxonomy" id="173990"/>
    <lineage>
        <taxon>Bacteria</taxon>
        <taxon>Pseudomonadati</taxon>
        <taxon>Pseudomonadota</taxon>
        <taxon>Gammaproteobacteria</taxon>
        <taxon>Chromatiales</taxon>
        <taxon>Chromatiaceae</taxon>
        <taxon>Rheinheimera</taxon>
    </lineage>
</organism>
<reference evidence="9" key="1">
    <citation type="submission" date="2016-10" db="EMBL/GenBank/DDBJ databases">
        <authorList>
            <person name="Varghese N."/>
            <person name="Submissions S."/>
        </authorList>
    </citation>
    <scope>NUCLEOTIDE SEQUENCE [LARGE SCALE GENOMIC DNA]</scope>
    <source>
        <strain evidence="9">DSM 17616</strain>
    </source>
</reference>
<dbReference type="GO" id="GO:0008831">
    <property type="term" value="F:dTDP-4-dehydrorhamnose reductase activity"/>
    <property type="evidence" value="ECO:0007669"/>
    <property type="project" value="UniProtKB-EC"/>
</dbReference>
<dbReference type="STRING" id="173990.SAMN05660691_02623"/>
<gene>
    <name evidence="8" type="ORF">SAMN05660691_02623</name>
</gene>
<protein>
    <recommendedName>
        <fullName evidence="4 6">dTDP-4-dehydrorhamnose reductase</fullName>
        <ecNumber evidence="3 6">1.1.1.133</ecNumber>
    </recommendedName>
</protein>
<dbReference type="Pfam" id="PF04321">
    <property type="entry name" value="RmlD_sub_bind"/>
    <property type="match status" value="1"/>
</dbReference>
<dbReference type="GO" id="GO:0005829">
    <property type="term" value="C:cytosol"/>
    <property type="evidence" value="ECO:0007669"/>
    <property type="project" value="TreeGrafter"/>
</dbReference>
<dbReference type="Proteomes" id="UP000199371">
    <property type="component" value="Unassembled WGS sequence"/>
</dbReference>
<comment type="similarity">
    <text evidence="2 6">Belongs to the dTDP-4-dehydrorhamnose reductase family.</text>
</comment>
<dbReference type="NCBIfam" id="TIGR01214">
    <property type="entry name" value="rmlD"/>
    <property type="match status" value="1"/>
</dbReference>
<keyword evidence="6" id="KW-0521">NADP</keyword>
<evidence type="ECO:0000256" key="3">
    <source>
        <dbReference type="ARBA" id="ARBA00012929"/>
    </source>
</evidence>
<dbReference type="PANTHER" id="PTHR10491">
    <property type="entry name" value="DTDP-4-DEHYDRORHAMNOSE REDUCTASE"/>
    <property type="match status" value="1"/>
</dbReference>
<comment type="pathway">
    <text evidence="1 6">Carbohydrate biosynthesis; dTDP-L-rhamnose biosynthesis.</text>
</comment>
<dbReference type="RefSeq" id="WP_092793994.1">
    <property type="nucleotide sequence ID" value="NZ_FNXF01000010.1"/>
</dbReference>